<keyword evidence="2" id="KW-1185">Reference proteome</keyword>
<dbReference type="AlphaFoldDB" id="A0ABD0K7H8"/>
<accession>A0ABD0K7H8</accession>
<protein>
    <submittedName>
        <fullName evidence="1">Uncharacterized protein</fullName>
    </submittedName>
</protein>
<name>A0ABD0K7H8_9CAEN</name>
<sequence>MIMYAWLRTEPGTKSNRCVARLIHSTTHAMGTDQQDYNVHVSGRDWNPGPCSMGVSQQPLCHSRHVVEPEWNSGPCSMGVPQQP</sequence>
<dbReference type="Proteomes" id="UP001519460">
    <property type="component" value="Unassembled WGS sequence"/>
</dbReference>
<evidence type="ECO:0000313" key="1">
    <source>
        <dbReference type="EMBL" id="KAK7482966.1"/>
    </source>
</evidence>
<dbReference type="EMBL" id="JACVVK020000235">
    <property type="protein sequence ID" value="KAK7482966.1"/>
    <property type="molecule type" value="Genomic_DNA"/>
</dbReference>
<proteinExistence type="predicted"/>
<gene>
    <name evidence="1" type="ORF">BaRGS_00025743</name>
</gene>
<reference evidence="1 2" key="1">
    <citation type="journal article" date="2023" name="Sci. Data">
        <title>Genome assembly of the Korean intertidal mud-creeper Batillaria attramentaria.</title>
        <authorList>
            <person name="Patra A.K."/>
            <person name="Ho P.T."/>
            <person name="Jun S."/>
            <person name="Lee S.J."/>
            <person name="Kim Y."/>
            <person name="Won Y.J."/>
        </authorList>
    </citation>
    <scope>NUCLEOTIDE SEQUENCE [LARGE SCALE GENOMIC DNA]</scope>
    <source>
        <strain evidence="1">Wonlab-2016</strain>
    </source>
</reference>
<organism evidence="1 2">
    <name type="scientific">Batillaria attramentaria</name>
    <dbReference type="NCBI Taxonomy" id="370345"/>
    <lineage>
        <taxon>Eukaryota</taxon>
        <taxon>Metazoa</taxon>
        <taxon>Spiralia</taxon>
        <taxon>Lophotrochozoa</taxon>
        <taxon>Mollusca</taxon>
        <taxon>Gastropoda</taxon>
        <taxon>Caenogastropoda</taxon>
        <taxon>Sorbeoconcha</taxon>
        <taxon>Cerithioidea</taxon>
        <taxon>Batillariidae</taxon>
        <taxon>Batillaria</taxon>
    </lineage>
</organism>
<comment type="caution">
    <text evidence="1">The sequence shown here is derived from an EMBL/GenBank/DDBJ whole genome shotgun (WGS) entry which is preliminary data.</text>
</comment>
<evidence type="ECO:0000313" key="2">
    <source>
        <dbReference type="Proteomes" id="UP001519460"/>
    </source>
</evidence>